<organism evidence="4">
    <name type="scientific">Eucalyptus grandis</name>
    <name type="common">Flooded gum</name>
    <dbReference type="NCBI Taxonomy" id="71139"/>
    <lineage>
        <taxon>Eukaryota</taxon>
        <taxon>Viridiplantae</taxon>
        <taxon>Streptophyta</taxon>
        <taxon>Embryophyta</taxon>
        <taxon>Tracheophyta</taxon>
        <taxon>Spermatophyta</taxon>
        <taxon>Magnoliopsida</taxon>
        <taxon>eudicotyledons</taxon>
        <taxon>Gunneridae</taxon>
        <taxon>Pentapetalae</taxon>
        <taxon>rosids</taxon>
        <taxon>malvids</taxon>
        <taxon>Myrtales</taxon>
        <taxon>Myrtaceae</taxon>
        <taxon>Myrtoideae</taxon>
        <taxon>Eucalypteae</taxon>
        <taxon>Eucalyptus</taxon>
    </lineage>
</organism>
<dbReference type="InterPro" id="IPR006969">
    <property type="entry name" value="Stig-like"/>
</dbReference>
<evidence type="ECO:0000256" key="3">
    <source>
        <dbReference type="SAM" id="SignalP"/>
    </source>
</evidence>
<dbReference type="STRING" id="71139.A0A059CBD3"/>
<dbReference type="Pfam" id="PF04885">
    <property type="entry name" value="Stig1"/>
    <property type="match status" value="1"/>
</dbReference>
<gene>
    <name evidence="4" type="ORF">EUGRSUZ_E04007</name>
</gene>
<evidence type="ECO:0000256" key="2">
    <source>
        <dbReference type="ARBA" id="ARBA00022729"/>
    </source>
</evidence>
<dbReference type="AlphaFoldDB" id="A0A059CBD3"/>
<dbReference type="PANTHER" id="PTHR33227">
    <property type="entry name" value="STIGMA-SPECIFIC STIG1-LIKE PROTEIN 3"/>
    <property type="match status" value="1"/>
</dbReference>
<name>A0A059CBD3_EUCGR</name>
<dbReference type="PANTHER" id="PTHR33227:SF59">
    <property type="entry name" value="STIGMA-SPECIFIC STIG1-LIKE PROTEIN 3"/>
    <property type="match status" value="1"/>
</dbReference>
<dbReference type="OMA" id="NECEAGA"/>
<dbReference type="EMBL" id="KK198757">
    <property type="protein sequence ID" value="KCW75255.1"/>
    <property type="molecule type" value="Genomic_DNA"/>
</dbReference>
<sequence>MPSSMSPLLHFLFILIAAAASRGVLATATCDEFPRLCRVKNSRGPDCCRKTCTNTETDRLNCGMCGHKCQGQEICCKGYCVNIMFDKRNCGGCNRRCTKGGYCVYGMCDYA</sequence>
<reference evidence="4" key="1">
    <citation type="submission" date="2013-07" db="EMBL/GenBank/DDBJ databases">
        <title>The genome of Eucalyptus grandis.</title>
        <authorList>
            <person name="Schmutz J."/>
            <person name="Hayes R."/>
            <person name="Myburg A."/>
            <person name="Tuskan G."/>
            <person name="Grattapaglia D."/>
            <person name="Rokhsar D.S."/>
        </authorList>
    </citation>
    <scope>NUCLEOTIDE SEQUENCE</scope>
    <source>
        <tissue evidence="4">Leaf extractions</tissue>
    </source>
</reference>
<evidence type="ECO:0008006" key="5">
    <source>
        <dbReference type="Google" id="ProtNLM"/>
    </source>
</evidence>
<comment type="similarity">
    <text evidence="1">Belongs to the STIG1 family.</text>
</comment>
<dbReference type="InParanoid" id="A0A059CBD3"/>
<evidence type="ECO:0000256" key="1">
    <source>
        <dbReference type="ARBA" id="ARBA00006010"/>
    </source>
</evidence>
<proteinExistence type="inferred from homology"/>
<accession>A0A059CBD3</accession>
<dbReference type="Gramene" id="KCW75255">
    <property type="protein sequence ID" value="KCW75255"/>
    <property type="gene ID" value="EUGRSUZ_E04007"/>
</dbReference>
<protein>
    <recommendedName>
        <fullName evidence="5">Stigma-specific STIG1-like protein 1</fullName>
    </recommendedName>
</protein>
<feature type="signal peptide" evidence="3">
    <location>
        <begin position="1"/>
        <end position="26"/>
    </location>
</feature>
<feature type="chain" id="PRO_5001569554" description="Stigma-specific STIG1-like protein 1" evidence="3">
    <location>
        <begin position="27"/>
        <end position="111"/>
    </location>
</feature>
<evidence type="ECO:0000313" key="4">
    <source>
        <dbReference type="EMBL" id="KCW75255.1"/>
    </source>
</evidence>
<keyword evidence="2 3" id="KW-0732">Signal</keyword>